<accession>A0A173LL98</accession>
<dbReference type="Gene3D" id="3.30.70.120">
    <property type="match status" value="1"/>
</dbReference>
<feature type="binding site" evidence="6">
    <location>
        <position position="351"/>
    </location>
    <ligand>
        <name>a divalent metal cation</name>
        <dbReference type="ChEBI" id="CHEBI:60240"/>
        <label>1</label>
    </ligand>
</feature>
<dbReference type="GO" id="GO:0046872">
    <property type="term" value="F:metal ion binding"/>
    <property type="evidence" value="ECO:0007669"/>
    <property type="project" value="UniProtKB-UniRule"/>
</dbReference>
<dbReference type="RefSeq" id="WP_067477585.1">
    <property type="nucleotide sequence ID" value="NZ_CP015961.1"/>
</dbReference>
<evidence type="ECO:0000256" key="4">
    <source>
        <dbReference type="ARBA" id="ARBA00022723"/>
    </source>
</evidence>
<dbReference type="InterPro" id="IPR036069">
    <property type="entry name" value="DUF34/NIF3_sf"/>
</dbReference>
<evidence type="ECO:0000256" key="6">
    <source>
        <dbReference type="PIRSR" id="PIRSR602678-1"/>
    </source>
</evidence>
<feature type="binding site" evidence="6">
    <location>
        <position position="355"/>
    </location>
    <ligand>
        <name>a divalent metal cation</name>
        <dbReference type="ChEBI" id="CHEBI:60240"/>
        <label>1</label>
    </ligand>
</feature>
<dbReference type="GO" id="GO:0005737">
    <property type="term" value="C:cytoplasm"/>
    <property type="evidence" value="ECO:0007669"/>
    <property type="project" value="TreeGrafter"/>
</dbReference>
<dbReference type="KEGG" id="dtm:BJL86_1295"/>
<reference evidence="7 8" key="1">
    <citation type="submission" date="2016-06" db="EMBL/GenBank/DDBJ databases">
        <title>Complete genome sequence of a saline-alkali tolerant type strain Dietzia timorensis ID05-A0528T.</title>
        <authorList>
            <person name="Wu X."/>
        </authorList>
    </citation>
    <scope>NUCLEOTIDE SEQUENCE [LARGE SCALE GENOMIC DNA]</scope>
    <source>
        <strain evidence="7 8">ID05-A0528</strain>
    </source>
</reference>
<comment type="subunit">
    <text evidence="2">Homohexamer.</text>
</comment>
<evidence type="ECO:0000256" key="2">
    <source>
        <dbReference type="ARBA" id="ARBA00011643"/>
    </source>
</evidence>
<feature type="binding site" evidence="6">
    <location>
        <position position="118"/>
    </location>
    <ligand>
        <name>a divalent metal cation</name>
        <dbReference type="ChEBI" id="CHEBI:60240"/>
        <label>1</label>
    </ligand>
</feature>
<dbReference type="InterPro" id="IPR017221">
    <property type="entry name" value="DUF34/NIF3_bac"/>
</dbReference>
<dbReference type="InterPro" id="IPR002678">
    <property type="entry name" value="DUF34/NIF3"/>
</dbReference>
<name>A0A173LL98_9ACTN</name>
<dbReference type="InterPro" id="IPR015867">
    <property type="entry name" value="N-reg_PII/ATP_PRibTrfase_C"/>
</dbReference>
<organism evidence="7 8">
    <name type="scientific">Dietzia timorensis</name>
    <dbReference type="NCBI Taxonomy" id="499555"/>
    <lineage>
        <taxon>Bacteria</taxon>
        <taxon>Bacillati</taxon>
        <taxon>Actinomycetota</taxon>
        <taxon>Actinomycetes</taxon>
        <taxon>Mycobacteriales</taxon>
        <taxon>Dietziaceae</taxon>
        <taxon>Dietzia</taxon>
    </lineage>
</organism>
<evidence type="ECO:0000256" key="1">
    <source>
        <dbReference type="ARBA" id="ARBA00006964"/>
    </source>
</evidence>
<sequence>MSGAHEATGANATGTPTLAEVIAVLEDAYPPALAESWDAVGLVAGDPADHVDTVAIAVDATDEIVDDAIAAGASLLLVHHPPLMRGVNSVAATTPKGRLLHKLIASGCALFAAHTNADSARPGVNDALCETLGLPAGVPLKPQVPSTVDKWMFTCPPEDIDTVLDGVFAAGAGEFDGYSGCAFTHSGRGQFLPGDGTNPTIGAVGEPEKLTEIHAEFIAPAAIREKVRAALFAAHPYEVPAYDILSSHAVGPADTTSAGLGRVCELPEPRTLADLTCDFAAWLPATVGGLRAAGDPDMLVRRVAVCSGAGDSMLGAARAAGADLFVTGDLRHHPVDEHLRLGPPAVIDVPHWAAEFPWCAQAAELLRDRVGVEATVLGRRTDPWTVHAPSPK</sequence>
<keyword evidence="8" id="KW-1185">Reference proteome</keyword>
<comment type="similarity">
    <text evidence="1 5">Belongs to the GTP cyclohydrolase I type 2/NIF3 family.</text>
</comment>
<evidence type="ECO:0000313" key="8">
    <source>
        <dbReference type="Proteomes" id="UP000186104"/>
    </source>
</evidence>
<evidence type="ECO:0000256" key="5">
    <source>
        <dbReference type="PIRNR" id="PIRNR037489"/>
    </source>
</evidence>
<dbReference type="FunFam" id="3.40.1390.30:FF:000001">
    <property type="entry name" value="GTP cyclohydrolase 1 type 2"/>
    <property type="match status" value="1"/>
</dbReference>
<dbReference type="Pfam" id="PF01784">
    <property type="entry name" value="DUF34_NIF3"/>
    <property type="match status" value="1"/>
</dbReference>
<dbReference type="NCBIfam" id="TIGR00486">
    <property type="entry name" value="YbgI_SA1388"/>
    <property type="match status" value="1"/>
</dbReference>
<dbReference type="PANTHER" id="PTHR13799:SF14">
    <property type="entry name" value="GTP CYCLOHYDROLASE 1 TYPE 2 HOMOLOG"/>
    <property type="match status" value="1"/>
</dbReference>
<feature type="binding site" evidence="6">
    <location>
        <position position="79"/>
    </location>
    <ligand>
        <name>a divalent metal cation</name>
        <dbReference type="ChEBI" id="CHEBI:60240"/>
        <label>1</label>
    </ligand>
</feature>
<dbReference type="OrthoDB" id="9795763at2"/>
<protein>
    <recommendedName>
        <fullName evidence="3 5">GTP cyclohydrolase 1 type 2 homolog</fullName>
    </recommendedName>
</protein>
<dbReference type="PANTHER" id="PTHR13799">
    <property type="entry name" value="NGG1 INTERACTING FACTOR 3"/>
    <property type="match status" value="1"/>
</dbReference>
<dbReference type="EMBL" id="CP015961">
    <property type="protein sequence ID" value="ANI92077.1"/>
    <property type="molecule type" value="Genomic_DNA"/>
</dbReference>
<feature type="binding site" evidence="6">
    <location>
        <position position="80"/>
    </location>
    <ligand>
        <name>a divalent metal cation</name>
        <dbReference type="ChEBI" id="CHEBI:60240"/>
        <label>1</label>
    </ligand>
</feature>
<dbReference type="Proteomes" id="UP000186104">
    <property type="component" value="Chromosome"/>
</dbReference>
<dbReference type="STRING" id="499555.BJL86_1295"/>
<dbReference type="SUPFAM" id="SSF102705">
    <property type="entry name" value="NIF3 (NGG1p interacting factor 3)-like"/>
    <property type="match status" value="1"/>
</dbReference>
<dbReference type="Gene3D" id="3.40.1390.30">
    <property type="entry name" value="NIF3 (NGG1p interacting factor 3)-like"/>
    <property type="match status" value="2"/>
</dbReference>
<keyword evidence="4 5" id="KW-0479">Metal-binding</keyword>
<gene>
    <name evidence="7" type="ORF">BJL86_1295</name>
</gene>
<evidence type="ECO:0000256" key="3">
    <source>
        <dbReference type="ARBA" id="ARBA00022112"/>
    </source>
</evidence>
<evidence type="ECO:0000313" key="7">
    <source>
        <dbReference type="EMBL" id="ANI92077.1"/>
    </source>
</evidence>
<proteinExistence type="inferred from homology"/>
<dbReference type="AlphaFoldDB" id="A0A173LL98"/>
<dbReference type="PIRSF" id="PIRSF037489">
    <property type="entry name" value="UCP037489_NIF3_YqfO"/>
    <property type="match status" value="1"/>
</dbReference>